<name>A0A068SCD6_9FUNG</name>
<organism evidence="1 2">
    <name type="scientific">Lichtheimia corymbifera JMRC:FSU:9682</name>
    <dbReference type="NCBI Taxonomy" id="1263082"/>
    <lineage>
        <taxon>Eukaryota</taxon>
        <taxon>Fungi</taxon>
        <taxon>Fungi incertae sedis</taxon>
        <taxon>Mucoromycota</taxon>
        <taxon>Mucoromycotina</taxon>
        <taxon>Mucoromycetes</taxon>
        <taxon>Mucorales</taxon>
        <taxon>Lichtheimiaceae</taxon>
        <taxon>Lichtheimia</taxon>
    </lineage>
</organism>
<protein>
    <submittedName>
        <fullName evidence="1">Uncharacterized protein</fullName>
    </submittedName>
</protein>
<dbReference type="VEuPathDB" id="FungiDB:LCOR_09773.1"/>
<dbReference type="EMBL" id="CBTN010000062">
    <property type="protein sequence ID" value="CDH58926.1"/>
    <property type="molecule type" value="Genomic_DNA"/>
</dbReference>
<proteinExistence type="predicted"/>
<keyword evidence="2" id="KW-1185">Reference proteome</keyword>
<dbReference type="AlphaFoldDB" id="A0A068SCD6"/>
<sequence length="106" mass="12215">MPARYRSFLFTRSKKCSYMDGTGSNGSAKATIEHATLMTEHNSSRILGNDGSWRHRTEKMEVNTVAGSRTLWDDHRVSFVHAIFSSIETTLIKTWMIWPRSKDDLY</sequence>
<accession>A0A068SCD6</accession>
<comment type="caution">
    <text evidence="1">The sequence shown here is derived from an EMBL/GenBank/DDBJ whole genome shotgun (WGS) entry which is preliminary data.</text>
</comment>
<dbReference type="Proteomes" id="UP000027586">
    <property type="component" value="Unassembled WGS sequence"/>
</dbReference>
<reference evidence="1" key="1">
    <citation type="submission" date="2013-08" db="EMBL/GenBank/DDBJ databases">
        <title>Gene expansion shapes genome architecture in the human pathogen Lichtheimia corymbifera: an evolutionary genomics analysis in the ancient terrestrial Mucorales (Mucoromycotina).</title>
        <authorList>
            <person name="Schwartze V.U."/>
            <person name="Winter S."/>
            <person name="Shelest E."/>
            <person name="Marcet-Houben M."/>
            <person name="Horn F."/>
            <person name="Wehner S."/>
            <person name="Hoffmann K."/>
            <person name="Riege K."/>
            <person name="Sammeth M."/>
            <person name="Nowrousian M."/>
            <person name="Valiante V."/>
            <person name="Linde J."/>
            <person name="Jacobsen I.D."/>
            <person name="Marz M."/>
            <person name="Brakhage A.A."/>
            <person name="Gabaldon T."/>
            <person name="Bocker S."/>
            <person name="Voigt K."/>
        </authorList>
    </citation>
    <scope>NUCLEOTIDE SEQUENCE [LARGE SCALE GENOMIC DNA]</scope>
    <source>
        <strain evidence="1">FSU 9682</strain>
    </source>
</reference>
<evidence type="ECO:0000313" key="2">
    <source>
        <dbReference type="Proteomes" id="UP000027586"/>
    </source>
</evidence>
<gene>
    <name evidence="1" type="ORF">LCOR_09773.1</name>
</gene>
<evidence type="ECO:0000313" key="1">
    <source>
        <dbReference type="EMBL" id="CDH58926.1"/>
    </source>
</evidence>